<dbReference type="STRING" id="574566.I0YP97"/>
<dbReference type="InterPro" id="IPR014347">
    <property type="entry name" value="Tautomerase/MIF_sf"/>
</dbReference>
<dbReference type="GO" id="GO:0005125">
    <property type="term" value="F:cytokine activity"/>
    <property type="evidence" value="ECO:0007669"/>
    <property type="project" value="UniProtKB-KW"/>
</dbReference>
<comment type="caution">
    <text evidence="13">The sequence shown here is derived from an EMBL/GenBank/DDBJ whole genome shotgun (WGS) entry which is preliminary data.</text>
</comment>
<evidence type="ECO:0000256" key="4">
    <source>
        <dbReference type="ARBA" id="ARBA00022525"/>
    </source>
</evidence>
<evidence type="ECO:0000256" key="3">
    <source>
        <dbReference type="ARBA" id="ARBA00022514"/>
    </source>
</evidence>
<proteinExistence type="inferred from homology"/>
<evidence type="ECO:0000256" key="7">
    <source>
        <dbReference type="ARBA" id="ARBA00036823"/>
    </source>
</evidence>
<dbReference type="PANTHER" id="PTHR11954">
    <property type="entry name" value="D-DOPACHROME DECARBOXYLASE"/>
    <property type="match status" value="1"/>
</dbReference>
<gene>
    <name evidence="13" type="ORF">COCSUDRAFT_57937</name>
</gene>
<dbReference type="eggNOG" id="KOG1759">
    <property type="taxonomic scope" value="Eukaryota"/>
</dbReference>
<evidence type="ECO:0000256" key="10">
    <source>
        <dbReference type="ARBA" id="ARBA00041631"/>
    </source>
</evidence>
<comment type="catalytic activity">
    <reaction evidence="6">
        <text>3-phenylpyruvate = enol-phenylpyruvate</text>
        <dbReference type="Rhea" id="RHEA:17097"/>
        <dbReference type="ChEBI" id="CHEBI:16815"/>
        <dbReference type="ChEBI" id="CHEBI:18005"/>
        <dbReference type="EC" id="5.3.2.1"/>
    </reaction>
</comment>
<keyword evidence="5" id="KW-0413">Isomerase</keyword>
<dbReference type="Gene3D" id="3.30.429.10">
    <property type="entry name" value="Macrophage Migration Inhibitory Factor"/>
    <property type="match status" value="1"/>
</dbReference>
<sequence>MPILNITTNVPDDVVTNSDTLKLLSKAVTDGVGKPEQYVLVTLNAGKSVMFGGTEAPAAYGELLSIGAIGGEKNKSFHDMARSDVGWKGSTF</sequence>
<dbReference type="GO" id="GO:0050178">
    <property type="term" value="F:phenylpyruvate tautomerase activity"/>
    <property type="evidence" value="ECO:0007669"/>
    <property type="project" value="UniProtKB-EC"/>
</dbReference>
<reference evidence="13 14" key="1">
    <citation type="journal article" date="2012" name="Genome Biol.">
        <title>The genome of the polar eukaryotic microalga coccomyxa subellipsoidea reveals traits of cold adaptation.</title>
        <authorList>
            <person name="Blanc G."/>
            <person name="Agarkova I."/>
            <person name="Grimwood J."/>
            <person name="Kuo A."/>
            <person name="Brueggeman A."/>
            <person name="Dunigan D."/>
            <person name="Gurnon J."/>
            <person name="Ladunga I."/>
            <person name="Lindquist E."/>
            <person name="Lucas S."/>
            <person name="Pangilinan J."/>
            <person name="Proschold T."/>
            <person name="Salamov A."/>
            <person name="Schmutz J."/>
            <person name="Weeks D."/>
            <person name="Yamada T."/>
            <person name="Claverie J.M."/>
            <person name="Grigoriev I."/>
            <person name="Van Etten J."/>
            <person name="Lomsadze A."/>
            <person name="Borodovsky M."/>
        </authorList>
    </citation>
    <scope>NUCLEOTIDE SEQUENCE [LARGE SCALE GENOMIC DNA]</scope>
    <source>
        <strain evidence="13 14">C-169</strain>
    </source>
</reference>
<evidence type="ECO:0000256" key="6">
    <source>
        <dbReference type="ARBA" id="ARBA00036735"/>
    </source>
</evidence>
<dbReference type="EC" id="5.3.3.12" evidence="8"/>
<dbReference type="EC" id="5.3.2.1" evidence="9"/>
<dbReference type="AlphaFoldDB" id="I0YP97"/>
<evidence type="ECO:0000256" key="12">
    <source>
        <dbReference type="ARBA" id="ARBA00042730"/>
    </source>
</evidence>
<comment type="subcellular location">
    <subcellularLocation>
        <location evidence="1">Secreted</location>
    </subcellularLocation>
</comment>
<dbReference type="OrthoDB" id="255819at2759"/>
<evidence type="ECO:0000256" key="1">
    <source>
        <dbReference type="ARBA" id="ARBA00004613"/>
    </source>
</evidence>
<dbReference type="GO" id="GO:0004167">
    <property type="term" value="F:dopachrome isomerase activity"/>
    <property type="evidence" value="ECO:0007669"/>
    <property type="project" value="UniProtKB-EC"/>
</dbReference>
<protein>
    <recommendedName>
        <fullName evidence="12">L-dopachrome isomerase</fullName>
        <ecNumber evidence="9">5.3.2.1</ecNumber>
        <ecNumber evidence="8">5.3.3.12</ecNumber>
    </recommendedName>
    <alternativeName>
        <fullName evidence="10">L-dopachrome tautomerase</fullName>
    </alternativeName>
    <alternativeName>
        <fullName evidence="11">Phenylpyruvate tautomerase</fullName>
    </alternativeName>
</protein>
<dbReference type="EMBL" id="AGSI01000016">
    <property type="protein sequence ID" value="EIE20216.1"/>
    <property type="molecule type" value="Genomic_DNA"/>
</dbReference>
<evidence type="ECO:0000256" key="8">
    <source>
        <dbReference type="ARBA" id="ARBA00038932"/>
    </source>
</evidence>
<dbReference type="PANTHER" id="PTHR11954:SF6">
    <property type="entry name" value="MACROPHAGE MIGRATION INHIBITORY FACTOR"/>
    <property type="match status" value="1"/>
</dbReference>
<evidence type="ECO:0000256" key="2">
    <source>
        <dbReference type="ARBA" id="ARBA00005851"/>
    </source>
</evidence>
<name>I0YP97_COCSC</name>
<evidence type="ECO:0000256" key="11">
    <source>
        <dbReference type="ARBA" id="ARBA00041912"/>
    </source>
</evidence>
<keyword evidence="4" id="KW-0964">Secreted</keyword>
<dbReference type="GeneID" id="17038192"/>
<dbReference type="Proteomes" id="UP000007264">
    <property type="component" value="Unassembled WGS sequence"/>
</dbReference>
<dbReference type="KEGG" id="csl:COCSUDRAFT_57937"/>
<dbReference type="GO" id="GO:0005615">
    <property type="term" value="C:extracellular space"/>
    <property type="evidence" value="ECO:0007669"/>
    <property type="project" value="UniProtKB-KW"/>
</dbReference>
<comment type="catalytic activity">
    <reaction evidence="7">
        <text>L-dopachrome = 5,6-dihydroxyindole-2-carboxylate</text>
        <dbReference type="Rhea" id="RHEA:13041"/>
        <dbReference type="ChEBI" id="CHEBI:16875"/>
        <dbReference type="ChEBI" id="CHEBI:57509"/>
        <dbReference type="EC" id="5.3.3.12"/>
    </reaction>
</comment>
<evidence type="ECO:0000256" key="5">
    <source>
        <dbReference type="ARBA" id="ARBA00023235"/>
    </source>
</evidence>
<keyword evidence="14" id="KW-1185">Reference proteome</keyword>
<organism evidence="13 14">
    <name type="scientific">Coccomyxa subellipsoidea (strain C-169)</name>
    <name type="common">Green microalga</name>
    <dbReference type="NCBI Taxonomy" id="574566"/>
    <lineage>
        <taxon>Eukaryota</taxon>
        <taxon>Viridiplantae</taxon>
        <taxon>Chlorophyta</taxon>
        <taxon>core chlorophytes</taxon>
        <taxon>Trebouxiophyceae</taxon>
        <taxon>Trebouxiophyceae incertae sedis</taxon>
        <taxon>Coccomyxaceae</taxon>
        <taxon>Coccomyxa</taxon>
        <taxon>Coccomyxa subellipsoidea</taxon>
    </lineage>
</organism>
<dbReference type="Pfam" id="PF01187">
    <property type="entry name" value="MIF"/>
    <property type="match status" value="1"/>
</dbReference>
<dbReference type="SUPFAM" id="SSF55331">
    <property type="entry name" value="Tautomerase/MIF"/>
    <property type="match status" value="1"/>
</dbReference>
<evidence type="ECO:0000313" key="14">
    <source>
        <dbReference type="Proteomes" id="UP000007264"/>
    </source>
</evidence>
<evidence type="ECO:0000256" key="9">
    <source>
        <dbReference type="ARBA" id="ARBA00039086"/>
    </source>
</evidence>
<comment type="similarity">
    <text evidence="2">Belongs to the MIF family.</text>
</comment>
<evidence type="ECO:0000313" key="13">
    <source>
        <dbReference type="EMBL" id="EIE20216.1"/>
    </source>
</evidence>
<dbReference type="RefSeq" id="XP_005644760.1">
    <property type="nucleotide sequence ID" value="XM_005644703.1"/>
</dbReference>
<keyword evidence="3" id="KW-0202">Cytokine</keyword>
<accession>I0YP97</accession>
<dbReference type="InterPro" id="IPR001398">
    <property type="entry name" value="Macrophage_inhib_fac"/>
</dbReference>